<protein>
    <submittedName>
        <fullName evidence="9">Kinase superfamily isoform 4 isoform B</fullName>
    </submittedName>
</protein>
<proteinExistence type="predicted"/>
<evidence type="ECO:0000256" key="2">
    <source>
        <dbReference type="ARBA" id="ARBA00022679"/>
    </source>
</evidence>
<dbReference type="FunFam" id="1.10.510.10:FF:000571">
    <property type="entry name" value="Maternal embryonic leucine zipper kinase"/>
    <property type="match status" value="1"/>
</dbReference>
<keyword evidence="2" id="KW-0808">Transferase</keyword>
<keyword evidence="10" id="KW-1185">Reference proteome</keyword>
<sequence>MAAPEASQRAVGQWLLSTHIGAGSFAVVWKARHAATGAEAAVKEINLAKLNAKLRQSLESEVSILKRIRHGNIVQLLEVVEEEDRLYLVMEFCAGGDLAHFLRRVKRVSEATAQHFMRQLAAGLRQMWAHHLVHRDLKPQNLLLSAASPGGTLKIADFGFARNLQPQGLAETLCGSPLYMAPEILHFHKYDAKADLWSIGAILYEMVVGRPPFTGANQFQLLRNIERSDARVPEAIAATLSPPCRHLMHCLLRRNPVERLSFEEFFRHPFIATPEEAAAPLPPRAPFARLPLSGGIAHSLAGRGAAPRHHPAQQHPTLLFSTSAPAVAAAAAAAQRARAGPSAPQQVLGFQQQQQATAAARLAAGPAAGAAVSGGAVVPLGGLSHQLKPRRSLDLDAPGAASAAAAAAIQQHQAQRQQQQQHGRRGQPAASRGLGSVQRVQGFQPAPAPLPGQAAWSPGATLPAQQQQQQQPQQRQQQQQPQAQGPACRSVHSEDDDWQLVDTALSAHTAVGRGSKPASPPLPPSRAPSEEGSLHTSRRSSGSTEEAIFAAHPGDSHAAATVALPWLAGGRWRRLHRAARMLSYAAAARAAAAGGALPSEHPLLRECLSLHLAALQVMEHALDVHGQALEAAHAAAAAAGGDADGAATKQLAATGAELQQEACAGMAAAELAAAALQKAGREPSPTAVTPAAAAAAAADAEAALPDPWELAFGMALAWGREAAVDELLGNSARSCRLYERAGTLLSFLCGEAPGLELEPPAELAASDRARLLQYAAAFATRWAACTSTGGGSPAGARPPS</sequence>
<evidence type="ECO:0000256" key="3">
    <source>
        <dbReference type="ARBA" id="ARBA00022741"/>
    </source>
</evidence>
<dbReference type="GO" id="GO:0005776">
    <property type="term" value="C:autophagosome"/>
    <property type="evidence" value="ECO:0007669"/>
    <property type="project" value="TreeGrafter"/>
</dbReference>
<evidence type="ECO:0000313" key="9">
    <source>
        <dbReference type="EMBL" id="PSC74949.1"/>
    </source>
</evidence>
<dbReference type="InterPro" id="IPR045269">
    <property type="entry name" value="Atg1-like"/>
</dbReference>
<dbReference type="CDD" id="cd14009">
    <property type="entry name" value="STKc_ATG1_ULK_like"/>
    <property type="match status" value="1"/>
</dbReference>
<feature type="compositionally biased region" description="Low complexity" evidence="7">
    <location>
        <begin position="463"/>
        <end position="484"/>
    </location>
</feature>
<dbReference type="SUPFAM" id="SSF56112">
    <property type="entry name" value="Protein kinase-like (PK-like)"/>
    <property type="match status" value="1"/>
</dbReference>
<keyword evidence="4 9" id="KW-0418">Kinase</keyword>
<feature type="binding site" evidence="6">
    <location>
        <position position="43"/>
    </location>
    <ligand>
        <name>ATP</name>
        <dbReference type="ChEBI" id="CHEBI:30616"/>
    </ligand>
</feature>
<evidence type="ECO:0000256" key="1">
    <source>
        <dbReference type="ARBA" id="ARBA00022527"/>
    </source>
</evidence>
<name>A0A2P6VLI6_9CHLO</name>
<dbReference type="EMBL" id="LHPF02000003">
    <property type="protein sequence ID" value="PSC74949.1"/>
    <property type="molecule type" value="Genomic_DNA"/>
</dbReference>
<dbReference type="GO" id="GO:0000045">
    <property type="term" value="P:autophagosome assembly"/>
    <property type="evidence" value="ECO:0007669"/>
    <property type="project" value="TreeGrafter"/>
</dbReference>
<gene>
    <name evidence="9" type="ORF">C2E20_1894</name>
</gene>
<dbReference type="InterPro" id="IPR011009">
    <property type="entry name" value="Kinase-like_dom_sf"/>
</dbReference>
<dbReference type="PROSITE" id="PS00107">
    <property type="entry name" value="PROTEIN_KINASE_ATP"/>
    <property type="match status" value="1"/>
</dbReference>
<organism evidence="9 10">
    <name type="scientific">Micractinium conductrix</name>
    <dbReference type="NCBI Taxonomy" id="554055"/>
    <lineage>
        <taxon>Eukaryota</taxon>
        <taxon>Viridiplantae</taxon>
        <taxon>Chlorophyta</taxon>
        <taxon>core chlorophytes</taxon>
        <taxon>Trebouxiophyceae</taxon>
        <taxon>Chlorellales</taxon>
        <taxon>Chlorellaceae</taxon>
        <taxon>Chlorella clade</taxon>
        <taxon>Micractinium</taxon>
    </lineage>
</organism>
<dbReference type="STRING" id="554055.A0A2P6VLI6"/>
<dbReference type="GO" id="GO:0016020">
    <property type="term" value="C:membrane"/>
    <property type="evidence" value="ECO:0007669"/>
    <property type="project" value="TreeGrafter"/>
</dbReference>
<dbReference type="GO" id="GO:0000407">
    <property type="term" value="C:phagophore assembly site"/>
    <property type="evidence" value="ECO:0007669"/>
    <property type="project" value="TreeGrafter"/>
</dbReference>
<keyword evidence="5 6" id="KW-0067">ATP-binding</keyword>
<keyword evidence="1" id="KW-0723">Serine/threonine-protein kinase</keyword>
<evidence type="ECO:0000256" key="4">
    <source>
        <dbReference type="ARBA" id="ARBA00022777"/>
    </source>
</evidence>
<evidence type="ECO:0000256" key="6">
    <source>
        <dbReference type="PROSITE-ProRule" id="PRU10141"/>
    </source>
</evidence>
<dbReference type="FunFam" id="3.30.200.20:FF:000003">
    <property type="entry name" value="Non-specific serine/threonine protein kinase"/>
    <property type="match status" value="1"/>
</dbReference>
<keyword evidence="3 6" id="KW-0547">Nucleotide-binding</keyword>
<dbReference type="SMART" id="SM00220">
    <property type="entry name" value="S_TKc"/>
    <property type="match status" value="1"/>
</dbReference>
<dbReference type="Gene3D" id="1.10.510.10">
    <property type="entry name" value="Transferase(Phosphotransferase) domain 1"/>
    <property type="match status" value="1"/>
</dbReference>
<dbReference type="GO" id="GO:0010506">
    <property type="term" value="P:regulation of autophagy"/>
    <property type="evidence" value="ECO:0007669"/>
    <property type="project" value="InterPro"/>
</dbReference>
<reference evidence="9 10" key="1">
    <citation type="journal article" date="2018" name="Plant J.">
        <title>Genome sequences of Chlorella sorokiniana UTEX 1602 and Micractinium conductrix SAG 241.80: implications to maltose excretion by a green alga.</title>
        <authorList>
            <person name="Arriola M.B."/>
            <person name="Velmurugan N."/>
            <person name="Zhang Y."/>
            <person name="Plunkett M.H."/>
            <person name="Hondzo H."/>
            <person name="Barney B.M."/>
        </authorList>
    </citation>
    <scope>NUCLEOTIDE SEQUENCE [LARGE SCALE GENOMIC DNA]</scope>
    <source>
        <strain evidence="9 10">SAG 241.80</strain>
    </source>
</reference>
<dbReference type="Pfam" id="PF00069">
    <property type="entry name" value="Pkinase"/>
    <property type="match status" value="1"/>
</dbReference>
<feature type="compositionally biased region" description="Low complexity" evidence="7">
    <location>
        <begin position="441"/>
        <end position="455"/>
    </location>
</feature>
<dbReference type="PROSITE" id="PS00108">
    <property type="entry name" value="PROTEIN_KINASE_ST"/>
    <property type="match status" value="1"/>
</dbReference>
<feature type="domain" description="Protein kinase" evidence="8">
    <location>
        <begin position="14"/>
        <end position="271"/>
    </location>
</feature>
<evidence type="ECO:0000256" key="7">
    <source>
        <dbReference type="SAM" id="MobiDB-lite"/>
    </source>
</evidence>
<dbReference type="AlphaFoldDB" id="A0A2P6VLI6"/>
<dbReference type="GO" id="GO:0005829">
    <property type="term" value="C:cytosol"/>
    <property type="evidence" value="ECO:0007669"/>
    <property type="project" value="TreeGrafter"/>
</dbReference>
<dbReference type="InterPro" id="IPR017441">
    <property type="entry name" value="Protein_kinase_ATP_BS"/>
</dbReference>
<feature type="region of interest" description="Disordered" evidence="7">
    <location>
        <begin position="396"/>
        <end position="494"/>
    </location>
</feature>
<dbReference type="PANTHER" id="PTHR24348:SF22">
    <property type="entry name" value="NON-SPECIFIC SERINE_THREONINE PROTEIN KINASE"/>
    <property type="match status" value="1"/>
</dbReference>
<evidence type="ECO:0000259" key="8">
    <source>
        <dbReference type="PROSITE" id="PS50011"/>
    </source>
</evidence>
<evidence type="ECO:0000256" key="5">
    <source>
        <dbReference type="ARBA" id="ARBA00022840"/>
    </source>
</evidence>
<dbReference type="PANTHER" id="PTHR24348">
    <property type="entry name" value="SERINE/THREONINE-PROTEIN KINASE UNC-51-RELATED"/>
    <property type="match status" value="1"/>
</dbReference>
<dbReference type="Proteomes" id="UP000239649">
    <property type="component" value="Unassembled WGS sequence"/>
</dbReference>
<dbReference type="GO" id="GO:0005524">
    <property type="term" value="F:ATP binding"/>
    <property type="evidence" value="ECO:0007669"/>
    <property type="project" value="UniProtKB-UniRule"/>
</dbReference>
<evidence type="ECO:0000313" key="10">
    <source>
        <dbReference type="Proteomes" id="UP000239649"/>
    </source>
</evidence>
<feature type="compositionally biased region" description="Low complexity" evidence="7">
    <location>
        <begin position="397"/>
        <end position="430"/>
    </location>
</feature>
<dbReference type="InterPro" id="IPR008271">
    <property type="entry name" value="Ser/Thr_kinase_AS"/>
</dbReference>
<comment type="caution">
    <text evidence="9">The sequence shown here is derived from an EMBL/GenBank/DDBJ whole genome shotgun (WGS) entry which is preliminary data.</text>
</comment>
<dbReference type="PROSITE" id="PS50011">
    <property type="entry name" value="PROTEIN_KINASE_DOM"/>
    <property type="match status" value="1"/>
</dbReference>
<feature type="region of interest" description="Disordered" evidence="7">
    <location>
        <begin position="510"/>
        <end position="545"/>
    </location>
</feature>
<accession>A0A2P6VLI6</accession>
<dbReference type="GO" id="GO:0004674">
    <property type="term" value="F:protein serine/threonine kinase activity"/>
    <property type="evidence" value="ECO:0007669"/>
    <property type="project" value="UniProtKB-KW"/>
</dbReference>
<dbReference type="OrthoDB" id="346907at2759"/>
<dbReference type="InterPro" id="IPR000719">
    <property type="entry name" value="Prot_kinase_dom"/>
</dbReference>